<evidence type="ECO:0000313" key="7">
    <source>
        <dbReference type="Proteomes" id="UP000245073"/>
    </source>
</evidence>
<feature type="domain" description="Response regulatory" evidence="5">
    <location>
        <begin position="52"/>
        <end position="169"/>
    </location>
</feature>
<feature type="modified residue" description="4-aspartylphosphate" evidence="3">
    <location>
        <position position="101"/>
    </location>
</feature>
<evidence type="ECO:0000259" key="5">
    <source>
        <dbReference type="PROSITE" id="PS50110"/>
    </source>
</evidence>
<gene>
    <name evidence="6" type="ORF">DDF67_05570</name>
</gene>
<keyword evidence="7" id="KW-1185">Reference proteome</keyword>
<evidence type="ECO:0000256" key="3">
    <source>
        <dbReference type="PROSITE-ProRule" id="PRU00169"/>
    </source>
</evidence>
<reference evidence="6 7" key="1">
    <citation type="submission" date="2018-04" db="EMBL/GenBank/DDBJ databases">
        <title>The genome sequence of Caulobacter sp. 744.</title>
        <authorList>
            <person name="Gao J."/>
            <person name="Sun J."/>
        </authorList>
    </citation>
    <scope>NUCLEOTIDE SEQUENCE [LARGE SCALE GENOMIC DNA]</scope>
    <source>
        <strain evidence="6 7">774</strain>
    </source>
</reference>
<keyword evidence="1 3" id="KW-0597">Phosphoprotein</keyword>
<feature type="region of interest" description="Disordered" evidence="4">
    <location>
        <begin position="1"/>
        <end position="50"/>
    </location>
</feature>
<dbReference type="InterPro" id="IPR001789">
    <property type="entry name" value="Sig_transdc_resp-reg_receiver"/>
</dbReference>
<feature type="compositionally biased region" description="Basic residues" evidence="4">
    <location>
        <begin position="40"/>
        <end position="49"/>
    </location>
</feature>
<accession>A0A2T9K7P0</accession>
<dbReference type="OrthoDB" id="9808843at2"/>
<organism evidence="6 7">
    <name type="scientific">Caulobacter endophyticus</name>
    <dbReference type="NCBI Taxonomy" id="2172652"/>
    <lineage>
        <taxon>Bacteria</taxon>
        <taxon>Pseudomonadati</taxon>
        <taxon>Pseudomonadota</taxon>
        <taxon>Alphaproteobacteria</taxon>
        <taxon>Caulobacterales</taxon>
        <taxon>Caulobacteraceae</taxon>
        <taxon>Caulobacter</taxon>
    </lineage>
</organism>
<dbReference type="SUPFAM" id="SSF52172">
    <property type="entry name" value="CheY-like"/>
    <property type="match status" value="1"/>
</dbReference>
<dbReference type="CDD" id="cd17546">
    <property type="entry name" value="REC_hyHK_CKI1_RcsC-like"/>
    <property type="match status" value="1"/>
</dbReference>
<evidence type="ECO:0000256" key="1">
    <source>
        <dbReference type="ARBA" id="ARBA00022553"/>
    </source>
</evidence>
<dbReference type="PANTHER" id="PTHR45339">
    <property type="entry name" value="HYBRID SIGNAL TRANSDUCTION HISTIDINE KINASE J"/>
    <property type="match status" value="1"/>
</dbReference>
<dbReference type="PROSITE" id="PS50110">
    <property type="entry name" value="RESPONSE_REGULATORY"/>
    <property type="match status" value="1"/>
</dbReference>
<dbReference type="SMART" id="SM00448">
    <property type="entry name" value="REC"/>
    <property type="match status" value="1"/>
</dbReference>
<dbReference type="Pfam" id="PF00072">
    <property type="entry name" value="Response_reg"/>
    <property type="match status" value="1"/>
</dbReference>
<evidence type="ECO:0000313" key="6">
    <source>
        <dbReference type="EMBL" id="PVM91967.1"/>
    </source>
</evidence>
<keyword evidence="2" id="KW-0902">Two-component regulatory system</keyword>
<evidence type="ECO:0000256" key="4">
    <source>
        <dbReference type="SAM" id="MobiDB-lite"/>
    </source>
</evidence>
<protein>
    <recommendedName>
        <fullName evidence="5">Response regulatory domain-containing protein</fullName>
    </recommendedName>
</protein>
<sequence>MQPQDACAAPRADPVSPGQAGRSAMPALPTPLPATDGAARPKRPKRRTGPLRILVVDDTPANRTLAEAVLGAAGHLVTGASDGASGVAAVRDGAFDVVLMDVRMPGMDGLEAARAIRALPPPAGAVPILALTADAPPSEIRAFLAAGMDGHLAKPLDIPGLLIRVKEAAAIRRGTR</sequence>
<proteinExistence type="predicted"/>
<comment type="caution">
    <text evidence="6">The sequence shown here is derived from an EMBL/GenBank/DDBJ whole genome shotgun (WGS) entry which is preliminary data.</text>
</comment>
<name>A0A2T9K7P0_9CAUL</name>
<dbReference type="InterPro" id="IPR011006">
    <property type="entry name" value="CheY-like_superfamily"/>
</dbReference>
<dbReference type="EMBL" id="QDKQ01000026">
    <property type="protein sequence ID" value="PVM91967.1"/>
    <property type="molecule type" value="Genomic_DNA"/>
</dbReference>
<dbReference type="Gene3D" id="3.40.50.2300">
    <property type="match status" value="1"/>
</dbReference>
<evidence type="ECO:0000256" key="2">
    <source>
        <dbReference type="ARBA" id="ARBA00023012"/>
    </source>
</evidence>
<dbReference type="PANTHER" id="PTHR45339:SF1">
    <property type="entry name" value="HYBRID SIGNAL TRANSDUCTION HISTIDINE KINASE J"/>
    <property type="match status" value="1"/>
</dbReference>
<dbReference type="AlphaFoldDB" id="A0A2T9K7P0"/>
<dbReference type="GO" id="GO:0000160">
    <property type="term" value="P:phosphorelay signal transduction system"/>
    <property type="evidence" value="ECO:0007669"/>
    <property type="project" value="UniProtKB-KW"/>
</dbReference>
<dbReference type="Proteomes" id="UP000245073">
    <property type="component" value="Unassembled WGS sequence"/>
</dbReference>